<sequence length="201" mass="22709">MSFCCKAASLTPPITSSRDEIYIAAVPLRATTRPAQLFTSTAYSLNLWDFQHYMVIIKPFKSPHSQDLVFDFQPQDPENILVAVAALSGRKVPGVVLTRKLQKLPKRKCWFVGYSDLNAVDAASKFNERWETDLRIGLHDCRNYANGLVEFLTGKKAIQHLVSKIKALTADQIKPSHTKIVGCHHNIRIIQFATCTYEMPF</sequence>
<organism evidence="1 2">
    <name type="scientific">Olea europaea subsp. europaea</name>
    <dbReference type="NCBI Taxonomy" id="158383"/>
    <lineage>
        <taxon>Eukaryota</taxon>
        <taxon>Viridiplantae</taxon>
        <taxon>Streptophyta</taxon>
        <taxon>Embryophyta</taxon>
        <taxon>Tracheophyta</taxon>
        <taxon>Spermatophyta</taxon>
        <taxon>Magnoliopsida</taxon>
        <taxon>eudicotyledons</taxon>
        <taxon>Gunneridae</taxon>
        <taxon>Pentapetalae</taxon>
        <taxon>asterids</taxon>
        <taxon>lamiids</taxon>
        <taxon>Lamiales</taxon>
        <taxon>Oleaceae</taxon>
        <taxon>Oleeae</taxon>
        <taxon>Olea</taxon>
    </lineage>
</organism>
<dbReference type="PANTHER" id="PTHR36342">
    <property type="entry name" value="PTB DOMAIN ENGULFMENT ADAPTER"/>
    <property type="match status" value="1"/>
</dbReference>
<comment type="caution">
    <text evidence="1">The sequence shown here is derived from an EMBL/GenBank/DDBJ whole genome shotgun (WGS) entry which is preliminary data.</text>
</comment>
<dbReference type="Proteomes" id="UP000594638">
    <property type="component" value="Unassembled WGS sequence"/>
</dbReference>
<dbReference type="EMBL" id="CACTIH010001850">
    <property type="protein sequence ID" value="CAA2965908.1"/>
    <property type="molecule type" value="Genomic_DNA"/>
</dbReference>
<name>A0A8S0QFE3_OLEEU</name>
<gene>
    <name evidence="1" type="ORF">OLEA9_A102515</name>
</gene>
<dbReference type="AlphaFoldDB" id="A0A8S0QFE3"/>
<protein>
    <submittedName>
        <fullName evidence="1">Uncharacterized protein</fullName>
    </submittedName>
</protein>
<dbReference type="PANTHER" id="PTHR36342:SF1">
    <property type="entry name" value="PTB DOMAIN ENGULFMENT ADAPTER"/>
    <property type="match status" value="1"/>
</dbReference>
<evidence type="ECO:0000313" key="1">
    <source>
        <dbReference type="EMBL" id="CAA2965908.1"/>
    </source>
</evidence>
<accession>A0A8S0QFE3</accession>
<reference evidence="1 2" key="1">
    <citation type="submission" date="2019-12" db="EMBL/GenBank/DDBJ databases">
        <authorList>
            <person name="Alioto T."/>
            <person name="Alioto T."/>
            <person name="Gomez Garrido J."/>
        </authorList>
    </citation>
    <scope>NUCLEOTIDE SEQUENCE [LARGE SCALE GENOMIC DNA]</scope>
</reference>
<dbReference type="Gramene" id="OE9A102515T3">
    <property type="protein sequence ID" value="OE9A102515C3"/>
    <property type="gene ID" value="OE9A102515"/>
</dbReference>
<evidence type="ECO:0000313" key="2">
    <source>
        <dbReference type="Proteomes" id="UP000594638"/>
    </source>
</evidence>
<keyword evidence="2" id="KW-1185">Reference proteome</keyword>
<dbReference type="OrthoDB" id="1920822at2759"/>
<proteinExistence type="predicted"/>